<dbReference type="Pfam" id="PF13366">
    <property type="entry name" value="PDDEXK_3"/>
    <property type="match status" value="1"/>
</dbReference>
<dbReference type="Proteomes" id="UP001139103">
    <property type="component" value="Unassembled WGS sequence"/>
</dbReference>
<dbReference type="EMBL" id="JAJKFT010000010">
    <property type="protein sequence ID" value="MCC9631799.1"/>
    <property type="molecule type" value="Genomic_DNA"/>
</dbReference>
<gene>
    <name evidence="1" type="ORF">LOC68_25670</name>
</gene>
<comment type="caution">
    <text evidence="1">The sequence shown here is derived from an EMBL/GenBank/DDBJ whole genome shotgun (WGS) entry which is preliminary data.</text>
</comment>
<dbReference type="AlphaFoldDB" id="A0A9X1SML0"/>
<dbReference type="InterPro" id="IPR026350">
    <property type="entry name" value="GxxExxY"/>
</dbReference>
<sequence>MNADKSRNELASQRDPQTYAIIGAAMEVHSLLGCGFLEGVYQDALEREFIDRNVPYVREQSILILYKGLSLSAPYKADFVCFGSIIVELKAIKKLSEIEDAQVLHYLKATGFGRAILFNFATSQLEYKRFINNHLRQSNSPAVPTSPKRGF</sequence>
<reference evidence="1" key="1">
    <citation type="submission" date="2021-11" db="EMBL/GenBank/DDBJ databases">
        <title>Genome sequence.</title>
        <authorList>
            <person name="Sun Q."/>
        </authorList>
    </citation>
    <scope>NUCLEOTIDE SEQUENCE</scope>
    <source>
        <strain evidence="1">JC732</strain>
    </source>
</reference>
<accession>A0A9X1SML0</accession>
<proteinExistence type="predicted"/>
<protein>
    <submittedName>
        <fullName evidence="1">GxxExxY protein</fullName>
    </submittedName>
</protein>
<name>A0A9X1SML0_9BACT</name>
<evidence type="ECO:0000313" key="2">
    <source>
        <dbReference type="Proteomes" id="UP001139103"/>
    </source>
</evidence>
<dbReference type="NCBIfam" id="TIGR04256">
    <property type="entry name" value="GxxExxY"/>
    <property type="match status" value="1"/>
</dbReference>
<evidence type="ECO:0000313" key="1">
    <source>
        <dbReference type="EMBL" id="MCC9631799.1"/>
    </source>
</evidence>
<organism evidence="1 2">
    <name type="scientific">Blastopirellula sediminis</name>
    <dbReference type="NCBI Taxonomy" id="2894196"/>
    <lineage>
        <taxon>Bacteria</taxon>
        <taxon>Pseudomonadati</taxon>
        <taxon>Planctomycetota</taxon>
        <taxon>Planctomycetia</taxon>
        <taxon>Pirellulales</taxon>
        <taxon>Pirellulaceae</taxon>
        <taxon>Blastopirellula</taxon>
    </lineage>
</organism>
<keyword evidence="2" id="KW-1185">Reference proteome</keyword>
<dbReference type="RefSeq" id="WP_230224398.1">
    <property type="nucleotide sequence ID" value="NZ_JAJKFT010000010.1"/>
</dbReference>